<reference evidence="2" key="1">
    <citation type="journal article" date="2015" name="Nat. Genet.">
        <title>The genome and transcriptome of the zoonotic hookworm Ancylostoma ceylanicum identify infection-specific gene families.</title>
        <authorList>
            <person name="Schwarz E.M."/>
            <person name="Hu Y."/>
            <person name="Antoshechkin I."/>
            <person name="Miller M.M."/>
            <person name="Sternberg P.W."/>
            <person name="Aroian R.V."/>
        </authorList>
    </citation>
    <scope>NUCLEOTIDE SEQUENCE</scope>
    <source>
        <strain evidence="2">HY135</strain>
    </source>
</reference>
<evidence type="ECO:0000313" key="2">
    <source>
        <dbReference type="Proteomes" id="UP000024635"/>
    </source>
</evidence>
<accession>A0A016W4N0</accession>
<protein>
    <submittedName>
        <fullName evidence="1">Uncharacterized protein</fullName>
    </submittedName>
</protein>
<organism evidence="1 2">
    <name type="scientific">Ancylostoma ceylanicum</name>
    <dbReference type="NCBI Taxonomy" id="53326"/>
    <lineage>
        <taxon>Eukaryota</taxon>
        <taxon>Metazoa</taxon>
        <taxon>Ecdysozoa</taxon>
        <taxon>Nematoda</taxon>
        <taxon>Chromadorea</taxon>
        <taxon>Rhabditida</taxon>
        <taxon>Rhabditina</taxon>
        <taxon>Rhabditomorpha</taxon>
        <taxon>Strongyloidea</taxon>
        <taxon>Ancylostomatidae</taxon>
        <taxon>Ancylostomatinae</taxon>
        <taxon>Ancylostoma</taxon>
    </lineage>
</organism>
<dbReference type="Proteomes" id="UP000024635">
    <property type="component" value="Unassembled WGS sequence"/>
</dbReference>
<keyword evidence="2" id="KW-1185">Reference proteome</keyword>
<sequence>MSSAQVACLLPRAVESHINEQVLEGCAETEDIAFSDLGHRAFLYGIIVNFAGYGHELVCPQIFSHKRMSILNRSTRPQLLSVPLCRTGNYRTFYRTFSVTIVHSQ</sequence>
<dbReference type="AlphaFoldDB" id="A0A016W4N0"/>
<name>A0A016W4N0_9BILA</name>
<comment type="caution">
    <text evidence="1">The sequence shown here is derived from an EMBL/GenBank/DDBJ whole genome shotgun (WGS) entry which is preliminary data.</text>
</comment>
<proteinExistence type="predicted"/>
<gene>
    <name evidence="1" type="primary">Acey_s1407.g3868</name>
    <name evidence="1" type="ORF">Y032_1407g3868</name>
</gene>
<dbReference type="OrthoDB" id="10459917at2759"/>
<evidence type="ECO:0000313" key="1">
    <source>
        <dbReference type="EMBL" id="EYC34804.1"/>
    </source>
</evidence>
<dbReference type="EMBL" id="JARK01001006">
    <property type="protein sequence ID" value="EYC34804.1"/>
    <property type="molecule type" value="Genomic_DNA"/>
</dbReference>